<name>A0A9Q1DSS4_CONCO</name>
<dbReference type="CDD" id="cd10387">
    <property type="entry name" value="SH2_SOCS6"/>
    <property type="match status" value="1"/>
</dbReference>
<dbReference type="SUPFAM" id="SSF55550">
    <property type="entry name" value="SH2 domain"/>
    <property type="match status" value="1"/>
</dbReference>
<dbReference type="GO" id="GO:0009968">
    <property type="term" value="P:negative regulation of signal transduction"/>
    <property type="evidence" value="ECO:0007669"/>
    <property type="project" value="UniProtKB-KW"/>
</dbReference>
<comment type="pathway">
    <text evidence="1">Protein modification; protein ubiquitination.</text>
</comment>
<evidence type="ECO:0000256" key="2">
    <source>
        <dbReference type="ARBA" id="ARBA00022604"/>
    </source>
</evidence>
<dbReference type="GO" id="GO:0035556">
    <property type="term" value="P:intracellular signal transduction"/>
    <property type="evidence" value="ECO:0007669"/>
    <property type="project" value="InterPro"/>
</dbReference>
<evidence type="ECO:0000259" key="9">
    <source>
        <dbReference type="PROSITE" id="PS50001"/>
    </source>
</evidence>
<evidence type="ECO:0000256" key="7">
    <source>
        <dbReference type="ARBA" id="ARBA00070640"/>
    </source>
</evidence>
<dbReference type="InterPro" id="IPR036860">
    <property type="entry name" value="SH2_dom_sf"/>
</dbReference>
<evidence type="ECO:0000259" key="10">
    <source>
        <dbReference type="PROSITE" id="PS50225"/>
    </source>
</evidence>
<dbReference type="PANTHER" id="PTHR10155:SF28">
    <property type="entry name" value="SUPPRESSOR OF CYTOKINE SIGNALING 6"/>
    <property type="match status" value="1"/>
</dbReference>
<evidence type="ECO:0000256" key="3">
    <source>
        <dbReference type="ARBA" id="ARBA00022700"/>
    </source>
</evidence>
<dbReference type="FunFam" id="3.30.505.10:FF:000036">
    <property type="entry name" value="Suppressor of cytokine signaling 6"/>
    <property type="match status" value="1"/>
</dbReference>
<evidence type="ECO:0000313" key="11">
    <source>
        <dbReference type="EMBL" id="KAJ8279721.1"/>
    </source>
</evidence>
<dbReference type="SUPFAM" id="SSF158235">
    <property type="entry name" value="SOCS box-like"/>
    <property type="match status" value="1"/>
</dbReference>
<dbReference type="SMART" id="SM00253">
    <property type="entry name" value="SOCS"/>
    <property type="match status" value="1"/>
</dbReference>
<evidence type="ECO:0000256" key="8">
    <source>
        <dbReference type="PROSITE-ProRule" id="PRU00191"/>
    </source>
</evidence>
<keyword evidence="12" id="KW-1185">Reference proteome</keyword>
<dbReference type="InterPro" id="IPR035865">
    <property type="entry name" value="SOCS6_SH2"/>
</dbReference>
<dbReference type="PROSITE" id="PS50225">
    <property type="entry name" value="SOCS"/>
    <property type="match status" value="1"/>
</dbReference>
<evidence type="ECO:0000256" key="1">
    <source>
        <dbReference type="ARBA" id="ARBA00004906"/>
    </source>
</evidence>
<dbReference type="Gene3D" id="1.10.750.20">
    <property type="entry name" value="SOCS box"/>
    <property type="match status" value="1"/>
</dbReference>
<comment type="function">
    <text evidence="6">SOCS family proteins form part of a classical negative feedback system that regulates cytokine signal transduction. May be a substrate recognition component of a SCF-like ECS (Elongin BC-CUL2/5-SOCS-box protein) E3 ubiquitin-protein ligase complex which mediates the ubiquitination and subsequent proteasomal degradation of target proteins. Regulates KIT degradation by ubiquitination of the tyrosine-phosphorylated receptor.</text>
</comment>
<dbReference type="EMBL" id="JAFJMO010000004">
    <property type="protein sequence ID" value="KAJ8279721.1"/>
    <property type="molecule type" value="Genomic_DNA"/>
</dbReference>
<organism evidence="11 12">
    <name type="scientific">Conger conger</name>
    <name type="common">Conger eel</name>
    <name type="synonym">Muraena conger</name>
    <dbReference type="NCBI Taxonomy" id="82655"/>
    <lineage>
        <taxon>Eukaryota</taxon>
        <taxon>Metazoa</taxon>
        <taxon>Chordata</taxon>
        <taxon>Craniata</taxon>
        <taxon>Vertebrata</taxon>
        <taxon>Euteleostomi</taxon>
        <taxon>Actinopterygii</taxon>
        <taxon>Neopterygii</taxon>
        <taxon>Teleostei</taxon>
        <taxon>Anguilliformes</taxon>
        <taxon>Congridae</taxon>
        <taxon>Conger</taxon>
    </lineage>
</organism>
<keyword evidence="3" id="KW-0734">Signal transduction inhibitor</keyword>
<dbReference type="InterPro" id="IPR000980">
    <property type="entry name" value="SH2"/>
</dbReference>
<proteinExistence type="predicted"/>
<keyword evidence="4" id="KW-0833">Ubl conjugation pathway</keyword>
<dbReference type="InterPro" id="IPR037345">
    <property type="entry name" value="SOCS6_SOCS"/>
</dbReference>
<dbReference type="GO" id="GO:0005942">
    <property type="term" value="C:phosphatidylinositol 3-kinase complex"/>
    <property type="evidence" value="ECO:0007669"/>
    <property type="project" value="TreeGrafter"/>
</dbReference>
<dbReference type="Gene3D" id="3.30.505.10">
    <property type="entry name" value="SH2 domain"/>
    <property type="match status" value="1"/>
</dbReference>
<feature type="domain" description="SH2" evidence="9">
    <location>
        <begin position="372"/>
        <end position="479"/>
    </location>
</feature>
<dbReference type="AlphaFoldDB" id="A0A9Q1DSS4"/>
<dbReference type="SMART" id="SM00969">
    <property type="entry name" value="SOCS_box"/>
    <property type="match status" value="1"/>
</dbReference>
<sequence length="523" mass="59142">MKKISLKMIRKSFNLNKSKEDGKFVVVQQPGLAADFTKEDSLFGGCYSKEFGSCNLNGEVEENRSKSESLMGTLKRRLSAKQKSKVKASSPVGCIDDDTFSSSSAPISFNEVKAQHPLRSTSLRNYHYSPTPWPLRPANSEETCIKMEVKVKTLAHSSNPSPVFNGVCKEFHDFRMEALFQDPSESLKNSEPQIGNLHLNIDEHVPAVIGITPPDYIQYTMPLDEGMYHVEGSHSYCLDGSLPMEVMPQVDRGFLHVDEGLIDEDLLMSPDMFMEPSANGLLIGSTGVMLQSSTVDVPSPLLPPFVGSQYQRNFPSFRGFDNEVTERIRHHLHFDPSSAPGVDRVYNSVQNSGPMVVTSLTEELKKLAKQGWYWGPITRWEAEEKLVDLLDGSFLVRDSSDDRYLLSLSFRSQGKTLHTRIEHSNGRFSFYEQPELEGHISIVNLIEHSIKDSESGAFCYSRSRLPGSATYPVSLTNPVSRFMQVRSLQYLCRFIIRQYTRIDLIQKLPLPNKMKDYLQEKHY</sequence>
<dbReference type="GO" id="GO:0046854">
    <property type="term" value="P:phosphatidylinositol phosphate biosynthetic process"/>
    <property type="evidence" value="ECO:0007669"/>
    <property type="project" value="TreeGrafter"/>
</dbReference>
<protein>
    <recommendedName>
        <fullName evidence="7">Suppressor of cytokine signaling 6</fullName>
    </recommendedName>
</protein>
<gene>
    <name evidence="11" type="ORF">COCON_G00067870</name>
</gene>
<dbReference type="CDD" id="cd03740">
    <property type="entry name" value="SOCS_SOCS6"/>
    <property type="match status" value="1"/>
</dbReference>
<comment type="caution">
    <text evidence="11">The sequence shown here is derived from an EMBL/GenBank/DDBJ whole genome shotgun (WGS) entry which is preliminary data.</text>
</comment>
<evidence type="ECO:0000256" key="4">
    <source>
        <dbReference type="ARBA" id="ARBA00022786"/>
    </source>
</evidence>
<keyword evidence="5 8" id="KW-0727">SH2 domain</keyword>
<evidence type="ECO:0000256" key="6">
    <source>
        <dbReference type="ARBA" id="ARBA00053794"/>
    </source>
</evidence>
<dbReference type="Pfam" id="PF00017">
    <property type="entry name" value="SH2"/>
    <property type="match status" value="1"/>
</dbReference>
<feature type="domain" description="SOCS box" evidence="10">
    <location>
        <begin position="474"/>
        <end position="523"/>
    </location>
</feature>
<keyword evidence="2" id="KW-0341">Growth regulation</keyword>
<dbReference type="Pfam" id="PF07525">
    <property type="entry name" value="SOCS_box"/>
    <property type="match status" value="1"/>
</dbReference>
<dbReference type="GO" id="GO:0005829">
    <property type="term" value="C:cytosol"/>
    <property type="evidence" value="ECO:0007669"/>
    <property type="project" value="UniProtKB-ARBA"/>
</dbReference>
<dbReference type="FunFam" id="1.10.750.20:FF:000002">
    <property type="entry name" value="Suppressor of cytokine signaling 2"/>
    <property type="match status" value="1"/>
</dbReference>
<dbReference type="InterPro" id="IPR036036">
    <property type="entry name" value="SOCS_box-like_dom_sf"/>
</dbReference>
<accession>A0A9Q1DSS4</accession>
<dbReference type="GO" id="GO:0016567">
    <property type="term" value="P:protein ubiquitination"/>
    <property type="evidence" value="ECO:0007669"/>
    <property type="project" value="InterPro"/>
</dbReference>
<dbReference type="GO" id="GO:0040008">
    <property type="term" value="P:regulation of growth"/>
    <property type="evidence" value="ECO:0007669"/>
    <property type="project" value="InterPro"/>
</dbReference>
<evidence type="ECO:0000256" key="5">
    <source>
        <dbReference type="ARBA" id="ARBA00022999"/>
    </source>
</evidence>
<dbReference type="PANTHER" id="PTHR10155">
    <property type="entry name" value="PHOSPHATIDYLINOSITOL 3-KINASE REGULATORY SUBUNIT"/>
    <property type="match status" value="1"/>
</dbReference>
<dbReference type="GO" id="GO:0046935">
    <property type="term" value="F:1-phosphatidylinositol-3-kinase regulator activity"/>
    <property type="evidence" value="ECO:0007669"/>
    <property type="project" value="TreeGrafter"/>
</dbReference>
<dbReference type="InterPro" id="IPR001496">
    <property type="entry name" value="SOCS_box"/>
</dbReference>
<dbReference type="SMART" id="SM00252">
    <property type="entry name" value="SH2"/>
    <property type="match status" value="1"/>
</dbReference>
<reference evidence="11" key="1">
    <citation type="journal article" date="2023" name="Science">
        <title>Genome structures resolve the early diversification of teleost fishes.</title>
        <authorList>
            <person name="Parey E."/>
            <person name="Louis A."/>
            <person name="Montfort J."/>
            <person name="Bouchez O."/>
            <person name="Roques C."/>
            <person name="Iampietro C."/>
            <person name="Lluch J."/>
            <person name="Castinel A."/>
            <person name="Donnadieu C."/>
            <person name="Desvignes T."/>
            <person name="Floi Bucao C."/>
            <person name="Jouanno E."/>
            <person name="Wen M."/>
            <person name="Mejri S."/>
            <person name="Dirks R."/>
            <person name="Jansen H."/>
            <person name="Henkel C."/>
            <person name="Chen W.J."/>
            <person name="Zahm M."/>
            <person name="Cabau C."/>
            <person name="Klopp C."/>
            <person name="Thompson A.W."/>
            <person name="Robinson-Rechavi M."/>
            <person name="Braasch I."/>
            <person name="Lecointre G."/>
            <person name="Bobe J."/>
            <person name="Postlethwait J.H."/>
            <person name="Berthelot C."/>
            <person name="Roest Crollius H."/>
            <person name="Guiguen Y."/>
        </authorList>
    </citation>
    <scope>NUCLEOTIDE SEQUENCE</scope>
    <source>
        <strain evidence="11">Concon-B</strain>
    </source>
</reference>
<evidence type="ECO:0000313" key="12">
    <source>
        <dbReference type="Proteomes" id="UP001152803"/>
    </source>
</evidence>
<dbReference type="PROSITE" id="PS50001">
    <property type="entry name" value="SH2"/>
    <property type="match status" value="1"/>
</dbReference>
<dbReference type="OrthoDB" id="6270897at2759"/>
<dbReference type="Proteomes" id="UP001152803">
    <property type="component" value="Unassembled WGS sequence"/>
</dbReference>